<accession>A0ABP8HIZ7</accession>
<dbReference type="Pfam" id="PF00583">
    <property type="entry name" value="Acetyltransf_1"/>
    <property type="match status" value="1"/>
</dbReference>
<dbReference type="InterPro" id="IPR000182">
    <property type="entry name" value="GNAT_dom"/>
</dbReference>
<feature type="domain" description="N-acetyltransferase" evidence="1">
    <location>
        <begin position="11"/>
        <end position="178"/>
    </location>
</feature>
<dbReference type="InterPro" id="IPR050276">
    <property type="entry name" value="MshD_Acetyltransferase"/>
</dbReference>
<name>A0ABP8HIZ7_9ACTN</name>
<keyword evidence="3" id="KW-1185">Reference proteome</keyword>
<evidence type="ECO:0000259" key="1">
    <source>
        <dbReference type="PROSITE" id="PS51186"/>
    </source>
</evidence>
<reference evidence="3" key="1">
    <citation type="journal article" date="2019" name="Int. J. Syst. Evol. Microbiol.">
        <title>The Global Catalogue of Microorganisms (GCM) 10K type strain sequencing project: providing services to taxonomists for standard genome sequencing and annotation.</title>
        <authorList>
            <consortium name="The Broad Institute Genomics Platform"/>
            <consortium name="The Broad Institute Genome Sequencing Center for Infectious Disease"/>
            <person name="Wu L."/>
            <person name="Ma J."/>
        </authorList>
    </citation>
    <scope>NUCLEOTIDE SEQUENCE [LARGE SCALE GENOMIC DNA]</scope>
    <source>
        <strain evidence="3">JCM 31290</strain>
    </source>
</reference>
<dbReference type="SUPFAM" id="SSF55729">
    <property type="entry name" value="Acyl-CoA N-acyltransferases (Nat)"/>
    <property type="match status" value="1"/>
</dbReference>
<dbReference type="PROSITE" id="PS51186">
    <property type="entry name" value="GNAT"/>
    <property type="match status" value="1"/>
</dbReference>
<proteinExistence type="predicted"/>
<dbReference type="EMBL" id="BAABET010000017">
    <property type="protein sequence ID" value="GAA4339582.1"/>
    <property type="molecule type" value="Genomic_DNA"/>
</dbReference>
<organism evidence="2 3">
    <name type="scientific">Streptomyces venetus</name>
    <dbReference type="NCBI Taxonomy" id="1701086"/>
    <lineage>
        <taxon>Bacteria</taxon>
        <taxon>Bacillati</taxon>
        <taxon>Actinomycetota</taxon>
        <taxon>Actinomycetes</taxon>
        <taxon>Kitasatosporales</taxon>
        <taxon>Streptomycetaceae</taxon>
        <taxon>Streptomyces</taxon>
    </lineage>
</organism>
<dbReference type="CDD" id="cd04301">
    <property type="entry name" value="NAT_SF"/>
    <property type="match status" value="1"/>
</dbReference>
<protein>
    <recommendedName>
        <fullName evidence="1">N-acetyltransferase domain-containing protein</fullName>
    </recommendedName>
</protein>
<evidence type="ECO:0000313" key="2">
    <source>
        <dbReference type="EMBL" id="GAA4339582.1"/>
    </source>
</evidence>
<dbReference type="PANTHER" id="PTHR43617">
    <property type="entry name" value="L-AMINO ACID N-ACETYLTRANSFERASE"/>
    <property type="match status" value="1"/>
</dbReference>
<dbReference type="InterPro" id="IPR016181">
    <property type="entry name" value="Acyl_CoA_acyltransferase"/>
</dbReference>
<dbReference type="Gene3D" id="3.40.630.30">
    <property type="match status" value="1"/>
</dbReference>
<gene>
    <name evidence="2" type="ORF">GCM10023086_74680</name>
</gene>
<sequence>MRHLIMTTSQTFLRPANPDDVDRITDLHTLARTAYYQAGGVSDVELTSSDAYSSRRESWMRAVQSSDRTVLCAEREGELVGILAMGPPYEADVDVTTVGQLYQIHVRPGIWGQGIGSYLHAAFVQFLRDASLATGVLEAWERNSRAQAFYARHGWKPDGHHRPGPGNANYVRMRLTLDPEV</sequence>
<dbReference type="Proteomes" id="UP001501115">
    <property type="component" value="Unassembled WGS sequence"/>
</dbReference>
<comment type="caution">
    <text evidence="2">The sequence shown here is derived from an EMBL/GenBank/DDBJ whole genome shotgun (WGS) entry which is preliminary data.</text>
</comment>
<evidence type="ECO:0000313" key="3">
    <source>
        <dbReference type="Proteomes" id="UP001501115"/>
    </source>
</evidence>